<reference evidence="1 2" key="1">
    <citation type="submission" date="2022-11" db="EMBL/GenBank/DDBJ databases">
        <title>The characterization of three novel Bacteroidetes species and genomic analysis of their roles in tidal elemental geochemical cycles.</title>
        <authorList>
            <person name="Ma K."/>
        </authorList>
    </citation>
    <scope>NUCLEOTIDE SEQUENCE [LARGE SCALE GENOMIC DNA]</scope>
    <source>
        <strain evidence="1 2">M17</strain>
    </source>
</reference>
<comment type="caution">
    <text evidence="1">The sequence shown here is derived from an EMBL/GenBank/DDBJ whole genome shotgun (WGS) entry which is preliminary data.</text>
</comment>
<evidence type="ECO:0000313" key="2">
    <source>
        <dbReference type="Proteomes" id="UP001209885"/>
    </source>
</evidence>
<dbReference type="EMBL" id="JAPFQN010000007">
    <property type="protein sequence ID" value="MCX2744979.1"/>
    <property type="molecule type" value="Genomic_DNA"/>
</dbReference>
<gene>
    <name evidence="1" type="ORF">OO013_13940</name>
</gene>
<evidence type="ECO:0000313" key="1">
    <source>
        <dbReference type="EMBL" id="MCX2744979.1"/>
    </source>
</evidence>
<accession>A0ABT3RT65</accession>
<proteinExistence type="predicted"/>
<sequence length="362" mass="41655">MKTKIIFILASIFFTATNFYGQNPDTLKLEFSGNNTVIIQYNDTSGLDEIRNYNLNKIVDDYRYHLDSGDSEEFKGIIIKNESDYVRIIKDKKGKIYIVKSDGSTEVLIEGEDYEDDETDDDELVIQYPWKHKKIEDDRKRPGTKTTGHIEYGLNNWVEGSDFPSGNSQYAVKPWHSARIGGTIENKSSFGGPLFLLWGAGIHWYNFKFDDPATRITKTETGVVFSQDQNPELSYIKSKLTASYATMHFVPMLDFSYKKKPIEMSDGSIRNVTRYNKKSFRVGFGGFVGYRLASYSKYTYNFEGDKEKDKDFSSFNMNNFRYGLRAQIGYGDFNFFVDYDLNPVFDNNNAPDLNAVSFGFIF</sequence>
<dbReference type="RefSeq" id="WP_266057535.1">
    <property type="nucleotide sequence ID" value="NZ_JAPFQN010000007.1"/>
</dbReference>
<protein>
    <recommendedName>
        <fullName evidence="3">Outer membrane protein beta-barrel domain-containing protein</fullName>
    </recommendedName>
</protein>
<name>A0ABT3RT65_9BACT</name>
<dbReference type="Proteomes" id="UP001209885">
    <property type="component" value="Unassembled WGS sequence"/>
</dbReference>
<keyword evidence="2" id="KW-1185">Reference proteome</keyword>
<organism evidence="1 2">
    <name type="scientific">Mangrovivirga halotolerans</name>
    <dbReference type="NCBI Taxonomy" id="2993936"/>
    <lineage>
        <taxon>Bacteria</taxon>
        <taxon>Pseudomonadati</taxon>
        <taxon>Bacteroidota</taxon>
        <taxon>Cytophagia</taxon>
        <taxon>Cytophagales</taxon>
        <taxon>Mangrovivirgaceae</taxon>
        <taxon>Mangrovivirga</taxon>
    </lineage>
</organism>
<evidence type="ECO:0008006" key="3">
    <source>
        <dbReference type="Google" id="ProtNLM"/>
    </source>
</evidence>